<organism evidence="1 2">
    <name type="scientific">Cirrhinus molitorella</name>
    <name type="common">mud carp</name>
    <dbReference type="NCBI Taxonomy" id="172907"/>
    <lineage>
        <taxon>Eukaryota</taxon>
        <taxon>Metazoa</taxon>
        <taxon>Chordata</taxon>
        <taxon>Craniata</taxon>
        <taxon>Vertebrata</taxon>
        <taxon>Euteleostomi</taxon>
        <taxon>Actinopterygii</taxon>
        <taxon>Neopterygii</taxon>
        <taxon>Teleostei</taxon>
        <taxon>Ostariophysi</taxon>
        <taxon>Cypriniformes</taxon>
        <taxon>Cyprinidae</taxon>
        <taxon>Labeoninae</taxon>
        <taxon>Labeonini</taxon>
        <taxon>Cirrhinus</taxon>
    </lineage>
</organism>
<reference evidence="1 2" key="1">
    <citation type="submission" date="2023-09" db="EMBL/GenBank/DDBJ databases">
        <authorList>
            <person name="Wang M."/>
        </authorList>
    </citation>
    <scope>NUCLEOTIDE SEQUENCE [LARGE SCALE GENOMIC DNA]</scope>
    <source>
        <strain evidence="1">GT-2023</strain>
        <tissue evidence="1">Liver</tissue>
    </source>
</reference>
<gene>
    <name evidence="1" type="ORF">QQF64_017310</name>
</gene>
<dbReference type="Proteomes" id="UP001558613">
    <property type="component" value="Unassembled WGS sequence"/>
</dbReference>
<dbReference type="EMBL" id="JAYMGO010000021">
    <property type="protein sequence ID" value="KAL1252617.1"/>
    <property type="molecule type" value="Genomic_DNA"/>
</dbReference>
<keyword evidence="2" id="KW-1185">Reference proteome</keyword>
<name>A0ABR3LI98_9TELE</name>
<proteinExistence type="predicted"/>
<evidence type="ECO:0000313" key="2">
    <source>
        <dbReference type="Proteomes" id="UP001558613"/>
    </source>
</evidence>
<protein>
    <submittedName>
        <fullName evidence="1">Uncharacterized protein</fullName>
    </submittedName>
</protein>
<evidence type="ECO:0000313" key="1">
    <source>
        <dbReference type="EMBL" id="KAL1252617.1"/>
    </source>
</evidence>
<accession>A0ABR3LI98</accession>
<comment type="caution">
    <text evidence="1">The sequence shown here is derived from an EMBL/GenBank/DDBJ whole genome shotgun (WGS) entry which is preliminary data.</text>
</comment>
<sequence>MCLLALYLDRNQGAVTQADGSRASQISVTVRCGSGSAADTGLRVQEIPADSGAGILACTSAIGKADSVGRGIVTACSQSEKESE</sequence>